<protein>
    <submittedName>
        <fullName evidence="1">Uncharacterized protein</fullName>
    </submittedName>
</protein>
<evidence type="ECO:0000313" key="1">
    <source>
        <dbReference type="EnsemblMetazoa" id="Aqu2.1.29097_001"/>
    </source>
</evidence>
<reference evidence="1" key="1">
    <citation type="submission" date="2017-05" db="UniProtKB">
        <authorList>
            <consortium name="EnsemblMetazoa"/>
        </authorList>
    </citation>
    <scope>IDENTIFICATION</scope>
</reference>
<organism evidence="1">
    <name type="scientific">Amphimedon queenslandica</name>
    <name type="common">Sponge</name>
    <dbReference type="NCBI Taxonomy" id="400682"/>
    <lineage>
        <taxon>Eukaryota</taxon>
        <taxon>Metazoa</taxon>
        <taxon>Porifera</taxon>
        <taxon>Demospongiae</taxon>
        <taxon>Heteroscleromorpha</taxon>
        <taxon>Haplosclerida</taxon>
        <taxon>Niphatidae</taxon>
        <taxon>Amphimedon</taxon>
    </lineage>
</organism>
<proteinExistence type="predicted"/>
<name>A0A1X7UNW8_AMPQE</name>
<accession>A0A1X7UNW8</accession>
<dbReference type="AlphaFoldDB" id="A0A1X7UNW8"/>
<sequence length="34" mass="3657">MSIQVSAALFQNTPIVLLQLERERRGDKGKGGSG</sequence>
<dbReference type="EnsemblMetazoa" id="Aqu2.1.29097_001">
    <property type="protein sequence ID" value="Aqu2.1.29097_001"/>
    <property type="gene ID" value="Aqu2.1.29097"/>
</dbReference>
<dbReference type="InParanoid" id="A0A1X7UNW8"/>